<dbReference type="SUPFAM" id="SSF55729">
    <property type="entry name" value="Acyl-CoA N-acyltransferases (Nat)"/>
    <property type="match status" value="1"/>
</dbReference>
<organism evidence="2 3">
    <name type="scientific">Cristinia sonorae</name>
    <dbReference type="NCBI Taxonomy" id="1940300"/>
    <lineage>
        <taxon>Eukaryota</taxon>
        <taxon>Fungi</taxon>
        <taxon>Dikarya</taxon>
        <taxon>Basidiomycota</taxon>
        <taxon>Agaricomycotina</taxon>
        <taxon>Agaricomycetes</taxon>
        <taxon>Agaricomycetidae</taxon>
        <taxon>Agaricales</taxon>
        <taxon>Pleurotineae</taxon>
        <taxon>Stephanosporaceae</taxon>
        <taxon>Cristinia</taxon>
    </lineage>
</organism>
<feature type="domain" description="N-acetyltransferase" evidence="1">
    <location>
        <begin position="103"/>
        <end position="263"/>
    </location>
</feature>
<gene>
    <name evidence="2" type="ORF">BXZ70DRAFT_289672</name>
</gene>
<dbReference type="Pfam" id="PF13302">
    <property type="entry name" value="Acetyltransf_3"/>
    <property type="match status" value="1"/>
</dbReference>
<dbReference type="Gene3D" id="3.40.630.30">
    <property type="match status" value="1"/>
</dbReference>
<name>A0A8K0UM73_9AGAR</name>
<dbReference type="Proteomes" id="UP000813824">
    <property type="component" value="Unassembled WGS sequence"/>
</dbReference>
<evidence type="ECO:0000259" key="1">
    <source>
        <dbReference type="PROSITE" id="PS51186"/>
    </source>
</evidence>
<comment type="caution">
    <text evidence="2">The sequence shown here is derived from an EMBL/GenBank/DDBJ whole genome shotgun (WGS) entry which is preliminary data.</text>
</comment>
<dbReference type="OrthoDB" id="630895at2759"/>
<protein>
    <recommendedName>
        <fullName evidence="1">N-acetyltransferase domain-containing protein</fullName>
    </recommendedName>
</protein>
<reference evidence="2" key="1">
    <citation type="journal article" date="2021" name="New Phytol.">
        <title>Evolutionary innovations through gain and loss of genes in the ectomycorrhizal Boletales.</title>
        <authorList>
            <person name="Wu G."/>
            <person name="Miyauchi S."/>
            <person name="Morin E."/>
            <person name="Kuo A."/>
            <person name="Drula E."/>
            <person name="Varga T."/>
            <person name="Kohler A."/>
            <person name="Feng B."/>
            <person name="Cao Y."/>
            <person name="Lipzen A."/>
            <person name="Daum C."/>
            <person name="Hundley H."/>
            <person name="Pangilinan J."/>
            <person name="Johnson J."/>
            <person name="Barry K."/>
            <person name="LaButti K."/>
            <person name="Ng V."/>
            <person name="Ahrendt S."/>
            <person name="Min B."/>
            <person name="Choi I.G."/>
            <person name="Park H."/>
            <person name="Plett J.M."/>
            <person name="Magnuson J."/>
            <person name="Spatafora J.W."/>
            <person name="Nagy L.G."/>
            <person name="Henrissat B."/>
            <person name="Grigoriev I.V."/>
            <person name="Yang Z.L."/>
            <person name="Xu J."/>
            <person name="Martin F.M."/>
        </authorList>
    </citation>
    <scope>NUCLEOTIDE SEQUENCE</scope>
    <source>
        <strain evidence="2">KKN 215</strain>
    </source>
</reference>
<dbReference type="PANTHER" id="PTHR43328">
    <property type="entry name" value="ACETYLTRANSFERASE-RELATED"/>
    <property type="match status" value="1"/>
</dbReference>
<evidence type="ECO:0000313" key="2">
    <source>
        <dbReference type="EMBL" id="KAH8099283.1"/>
    </source>
</evidence>
<dbReference type="InterPro" id="IPR000182">
    <property type="entry name" value="GNAT_dom"/>
</dbReference>
<keyword evidence="3" id="KW-1185">Reference proteome</keyword>
<accession>A0A8K0UM73</accession>
<dbReference type="GO" id="GO:0016747">
    <property type="term" value="F:acyltransferase activity, transferring groups other than amino-acyl groups"/>
    <property type="evidence" value="ECO:0007669"/>
    <property type="project" value="InterPro"/>
</dbReference>
<evidence type="ECO:0000313" key="3">
    <source>
        <dbReference type="Proteomes" id="UP000813824"/>
    </source>
</evidence>
<dbReference type="PANTHER" id="PTHR43328:SF1">
    <property type="entry name" value="N-ACETYLTRANSFERASE DOMAIN-CONTAINING PROTEIN"/>
    <property type="match status" value="1"/>
</dbReference>
<dbReference type="InterPro" id="IPR016181">
    <property type="entry name" value="Acyl_CoA_acyltransferase"/>
</dbReference>
<dbReference type="EMBL" id="JAEVFJ010000020">
    <property type="protein sequence ID" value="KAH8099283.1"/>
    <property type="molecule type" value="Genomic_DNA"/>
</dbReference>
<sequence>MDHPKSPLSPLLVNPATGEAYLQLPSPHENIIITPPRMSDAPDIIHHMSDPLVYKWLQGPPHPYLPSHAEYWLAQIKPPCDEILKHFDTELEQPTWMEVCPVRTLREVRPDGTDIMLGDIGIDRCGFPDVQDLEERERLSRENMARPTGDPEIVWCIGGKCPQSACNDDLTHAWCCCTDYLASSHHGRGIMSAALQTIITQWAIPRMNTRIIRGEAFKGNIGSVRVFEKNGFVLENTVDFEQVLNNGGKMSGMHVLVWRRSQQ</sequence>
<dbReference type="PROSITE" id="PS51186">
    <property type="entry name" value="GNAT"/>
    <property type="match status" value="1"/>
</dbReference>
<dbReference type="AlphaFoldDB" id="A0A8K0UM73"/>
<proteinExistence type="predicted"/>